<evidence type="ECO:0000313" key="1">
    <source>
        <dbReference type="EMBL" id="GJE86928.1"/>
    </source>
</evidence>
<accession>A0A9P3G0V2</accession>
<sequence length="233" mass="25405">MSSVTRVRRVVNREAFQQAHASRKRVAINNVPKTALPADIRRLCIKSGVSENIAKVAIDYKRFIPTGTAIVTLTDSAFIRSAVSSLHGSIIAGHEVTATSIADDDSEEMLQPRARGVKGRVQAAERGVTTGDGPAGGTKSGGSNVVLYGLPGRMTPEAAWYYLSGFKLAGATARDKDIIKLPSASEKATLTSKFQVRLASSAEAHRLVRKLHETYYEPEIFDMRYRVRARVIY</sequence>
<dbReference type="OrthoDB" id="5541797at2759"/>
<name>A0A9P3G0V2_9APHY</name>
<evidence type="ECO:0000313" key="2">
    <source>
        <dbReference type="Proteomes" id="UP000703269"/>
    </source>
</evidence>
<reference evidence="1 2" key="1">
    <citation type="submission" date="2021-08" db="EMBL/GenBank/DDBJ databases">
        <title>Draft Genome Sequence of Phanerochaete sordida strain YK-624.</title>
        <authorList>
            <person name="Mori T."/>
            <person name="Dohra H."/>
            <person name="Suzuki T."/>
            <person name="Kawagishi H."/>
            <person name="Hirai H."/>
        </authorList>
    </citation>
    <scope>NUCLEOTIDE SEQUENCE [LARGE SCALE GENOMIC DNA]</scope>
    <source>
        <strain evidence="1 2">YK-624</strain>
    </source>
</reference>
<protein>
    <submittedName>
        <fullName evidence="1">RNA recognition motif domain-containing protein</fullName>
    </submittedName>
</protein>
<dbReference type="GO" id="GO:0003676">
    <property type="term" value="F:nucleic acid binding"/>
    <property type="evidence" value="ECO:0007669"/>
    <property type="project" value="InterPro"/>
</dbReference>
<comment type="caution">
    <text evidence="1">The sequence shown here is derived from an EMBL/GenBank/DDBJ whole genome shotgun (WGS) entry which is preliminary data.</text>
</comment>
<dbReference type="EMBL" id="BPQB01000005">
    <property type="protein sequence ID" value="GJE86928.1"/>
    <property type="molecule type" value="Genomic_DNA"/>
</dbReference>
<dbReference type="InterPro" id="IPR035979">
    <property type="entry name" value="RBD_domain_sf"/>
</dbReference>
<dbReference type="Gene3D" id="3.30.70.330">
    <property type="match status" value="1"/>
</dbReference>
<dbReference type="Proteomes" id="UP000703269">
    <property type="component" value="Unassembled WGS sequence"/>
</dbReference>
<dbReference type="SUPFAM" id="SSF54928">
    <property type="entry name" value="RNA-binding domain, RBD"/>
    <property type="match status" value="1"/>
</dbReference>
<keyword evidence="2" id="KW-1185">Reference proteome</keyword>
<organism evidence="1 2">
    <name type="scientific">Phanerochaete sordida</name>
    <dbReference type="NCBI Taxonomy" id="48140"/>
    <lineage>
        <taxon>Eukaryota</taxon>
        <taxon>Fungi</taxon>
        <taxon>Dikarya</taxon>
        <taxon>Basidiomycota</taxon>
        <taxon>Agaricomycotina</taxon>
        <taxon>Agaricomycetes</taxon>
        <taxon>Polyporales</taxon>
        <taxon>Phanerochaetaceae</taxon>
        <taxon>Phanerochaete</taxon>
    </lineage>
</organism>
<dbReference type="InterPro" id="IPR012677">
    <property type="entry name" value="Nucleotide-bd_a/b_plait_sf"/>
</dbReference>
<dbReference type="AlphaFoldDB" id="A0A9P3G0V2"/>
<gene>
    <name evidence="1" type="ORF">PsYK624_030110</name>
</gene>
<dbReference type="CDD" id="cd00590">
    <property type="entry name" value="RRM_SF"/>
    <property type="match status" value="1"/>
</dbReference>
<proteinExistence type="predicted"/>